<organism evidence="3">
    <name type="scientific">Dissoconium aciculare CBS 342.82</name>
    <dbReference type="NCBI Taxonomy" id="1314786"/>
    <lineage>
        <taxon>Eukaryota</taxon>
        <taxon>Fungi</taxon>
        <taxon>Dikarya</taxon>
        <taxon>Ascomycota</taxon>
        <taxon>Pezizomycotina</taxon>
        <taxon>Dothideomycetes</taxon>
        <taxon>Dothideomycetidae</taxon>
        <taxon>Mycosphaerellales</taxon>
        <taxon>Dissoconiaceae</taxon>
        <taxon>Dissoconium</taxon>
    </lineage>
</organism>
<dbReference type="PANTHER" id="PTHR35870:SF6">
    <property type="entry name" value="MGS207 PROTEIN"/>
    <property type="match status" value="1"/>
</dbReference>
<accession>A0A6J3MDN4</accession>
<evidence type="ECO:0000313" key="2">
    <source>
        <dbReference type="Proteomes" id="UP000504637"/>
    </source>
</evidence>
<evidence type="ECO:0000256" key="1">
    <source>
        <dbReference type="ARBA" id="ARBA00023002"/>
    </source>
</evidence>
<dbReference type="OrthoDB" id="10265971at2759"/>
<keyword evidence="2" id="KW-1185">Reference proteome</keyword>
<dbReference type="Pfam" id="PF14027">
    <property type="entry name" value="Questin_oxidase"/>
    <property type="match status" value="1"/>
</dbReference>
<sequence>MFQFRLPQLPTLSFSFGGGIRLPKVEVHDIEERPEKRARTLKHLVKHNHISHSIIYNELRFHNHVPHLLGSAYILGAESEQLNDLYEHASKDLEPWHDSPGEISKHDWTEYLGKREYQRAFVDFFEDQLVELGYDWRALLDEFLLSGKEPLINNLISGLAHPLIHLGYAHELASRTVAVEALALAACSHNDWHKYLDDPQYNKPAPQPSDSLFTILDRVASDKRFESLSGKAGSDGIDEILHNDLTAAALLEHWNSWIVEKPTEQFAESQKLAVVLVAAAQHSHASKNIHDFFLVHILTSSHAVRTLLPLLPAKWHVPLVRQWWLFLLLAYVAQSRPRTNIDQIKLVELEDRDWRYVSHSALKGDHRTDEHFVKALRCIQELSKTWGDPNQFYLKAAMKLADDFEGWGGFGIE</sequence>
<reference evidence="3" key="3">
    <citation type="submission" date="2025-08" db="UniProtKB">
        <authorList>
            <consortium name="RefSeq"/>
        </authorList>
    </citation>
    <scope>IDENTIFICATION</scope>
    <source>
        <strain evidence="3">CBS 342.82</strain>
    </source>
</reference>
<dbReference type="GeneID" id="54361741"/>
<dbReference type="AlphaFoldDB" id="A0A6J3MDN4"/>
<protein>
    <recommendedName>
        <fullName evidence="4">DUF4243 domain-containing protein</fullName>
    </recommendedName>
</protein>
<proteinExistence type="predicted"/>
<evidence type="ECO:0000313" key="3">
    <source>
        <dbReference type="RefSeq" id="XP_033463162.1"/>
    </source>
</evidence>
<reference evidence="3" key="2">
    <citation type="submission" date="2020-04" db="EMBL/GenBank/DDBJ databases">
        <authorList>
            <consortium name="NCBI Genome Project"/>
        </authorList>
    </citation>
    <scope>NUCLEOTIDE SEQUENCE</scope>
    <source>
        <strain evidence="3">CBS 342.82</strain>
    </source>
</reference>
<keyword evidence="1" id="KW-0560">Oxidoreductase</keyword>
<reference evidence="3" key="1">
    <citation type="submission" date="2020-01" db="EMBL/GenBank/DDBJ databases">
        <authorList>
            <consortium name="DOE Joint Genome Institute"/>
            <person name="Haridas S."/>
            <person name="Albert R."/>
            <person name="Binder M."/>
            <person name="Bloem J."/>
            <person name="Labutti K."/>
            <person name="Salamov A."/>
            <person name="Andreopoulos B."/>
            <person name="Baker S.E."/>
            <person name="Barry K."/>
            <person name="Bills G."/>
            <person name="Bluhm B.H."/>
            <person name="Cannon C."/>
            <person name="Castanera R."/>
            <person name="Culley D.E."/>
            <person name="Daum C."/>
            <person name="Ezra D."/>
            <person name="Gonzalez J.B."/>
            <person name="Henrissat B."/>
            <person name="Kuo A."/>
            <person name="Liang C."/>
            <person name="Lipzen A."/>
            <person name="Lutzoni F."/>
            <person name="Magnuson J."/>
            <person name="Mondo S."/>
            <person name="Nolan M."/>
            <person name="Ohm R."/>
            <person name="Pangilinan J."/>
            <person name="Park H.-J."/>
            <person name="Ramirez L."/>
            <person name="Alfaro M."/>
            <person name="Sun H."/>
            <person name="Tritt A."/>
            <person name="Yoshinaga Y."/>
            <person name="Zwiers L.-H."/>
            <person name="Turgeon B.G."/>
            <person name="Goodwin S.B."/>
            <person name="Spatafora J.W."/>
            <person name="Crous P.W."/>
            <person name="Grigoriev I.V."/>
        </authorList>
    </citation>
    <scope>NUCLEOTIDE SEQUENCE</scope>
    <source>
        <strain evidence="3">CBS 342.82</strain>
    </source>
</reference>
<dbReference type="Proteomes" id="UP000504637">
    <property type="component" value="Unplaced"/>
</dbReference>
<dbReference type="InterPro" id="IPR025337">
    <property type="entry name" value="Questin_oxidase-like"/>
</dbReference>
<evidence type="ECO:0008006" key="4">
    <source>
        <dbReference type="Google" id="ProtNLM"/>
    </source>
</evidence>
<dbReference type="GO" id="GO:0016491">
    <property type="term" value="F:oxidoreductase activity"/>
    <property type="evidence" value="ECO:0007669"/>
    <property type="project" value="UniProtKB-KW"/>
</dbReference>
<dbReference type="RefSeq" id="XP_033463162.1">
    <property type="nucleotide sequence ID" value="XM_033603941.1"/>
</dbReference>
<dbReference type="PANTHER" id="PTHR35870">
    <property type="entry name" value="PROTEIN, PUTATIVE (AFU_ORTHOLOGUE AFUA_5G03330)-RELATED"/>
    <property type="match status" value="1"/>
</dbReference>
<gene>
    <name evidence="3" type="ORF">K489DRAFT_376532</name>
</gene>
<name>A0A6J3MDN4_9PEZI</name>